<accession>A0A6C0CP58</accession>
<sequence>MLQIFNVFYKNKNKIEKIYVFGSKKDLTKTEISKLEKHKCDIEYVNAYIHLDDNVDILRKKIFYFLKSKIPIEEMYLFSKRKEIIKPEKLFNYLTQNQTINLDYQTIYNYFLNLNETSILKKIKEGTENYTYDEFKKIVKENEYTVDFSIGIKFTAKKTILNTNDPYKFTNIDKILKNNFDLLFTSENKKLLFEYGSFLDNNIYLTHAEDVLKFYDDSKENDILKSYFPSLFMKLQKDNNLTFKDIKNKRNEQLQKDQKVNEYFENKMNRKIDLFYNINKEKLSLNIEYGIQKIMFTIHQENKMKIPLDTLFKLIKTNINIPFIKYNPGNRRENIYRLFTNKMSTNGKKIPVLYNVKKRKNKIIKISQVLATKKKIGFLIRHRKDSNIVDIFCEILENGLIEIRINKFGDGEHLKTVKEIETIIQESVNKHILMPIRKYFQETGYKYYIFEKLDHKNIEINNIDYVFKIENDNNLDLTENTKLISNIFEVSQSVLTNSKKIKMRYKKISNYNKMNGINSFIIEQMQISRDIDYIVKILMNNYNISLIDAKTKVSNVINEMKVQMDLFENKKVFRDHPGFPIEIKQITDIRKEKNVKLNIIKVEKINHVQYLKHLTMYISSLYKIILQDIVDNNIKNEIKNLQKTDEITLVKEKQSVSIGEEGFSKRKSVNVNENNKIELSDDDDSDDDFLDGLGFGDNVSDNENDKSKQSNDSLISIDDLDNISLDDDDDDDDDDDEEENQYININVSNKKNSVKQNKKIKEEKFNFDNLRVKGMENYFLDRLRNRNPKLFKKDVGDGYKAYTKTCVAQYSKQPIPLTDAEKNYIDERDKESGIKSYDEHITYTNDTKQHYICPRFWCLQDENKKQRSLSVNQINNGECGGWDAVVWSQEKKGGLGPGKRIMEFSDTRFHLNKKPNEVLKDKLAKKIVYKPMYPSFQEPEKHPDNLCVPCCFTVPTFQADKKDTKNFETKEGKKTKQYYNYIYSVSKDGKLPTCKKGKNCHDKDGKINFDNIEGEKQERTSPKPKRKNMYDQCDDKANNKDENKKVKKDNIDEQPLKTSFPLFKNQLGYLLPQISKFLNYSVANKCHISLNDIGLKLNTFCLMRKGVERKKHQTFLSCIAEIYNDMKNPSNKNEIRPIDEGTISVKELKDKMIEQLTIDKFISYQNGNLVKIFEKNVEVKITEKVKSSVFYKNINKNVNKKTKNIKIKSVVSAYENYKKFLLNSNETIDYKYIWDMLCLRESDGGLFTNGMNLIILNSPNDDITGKIQLICPSNAYTNDYFNPNRLSLILYSMSGLYEPLFLFNKKNKKQKKKNVYNIIKLLDTETIRKKIPSLLKVLKLIPEYCKPFNSNDKDDFKNNLTLNQLINEVNKINYNIKKTIVNLNSKVIGLIINKKNSKKDIYIPCKPSGIKIDIDYEYYHDIPIHSYRETVNILNEIKSLSNDKILCKPVKKIVDENNVLIGLITETNQFIKVQPTNNTDSIMGEEQDGIEKIKNVFDEDYVKVDNHLILNKSFDVERQNISNKIKLESNFYNMFRATFRNIINKNENFTDKKAIKRVIKENMVYIEKIHIISRIINKLLNKQIIWLEDNKKFTNKDYKDIVKCFGLDKENCEANEFCSFASKNNCKIMLPKNNLFFKKVKNSKTYYHKLADELLRYPRLNKFILNPTTFLNYREINYDLHENEIILLEVLLKEEYFTNIKIMKESNFINKKNVYDIANPLNKTTNNYINLENIKEQSLKLEKIQEENKNIDVVFHDDCVRKGIFVKGQDIKSSDNLKIITKKDILDNNNSTFSREFYKNDKNNCGLTMIKKIIKLHTNKDVTSEMLYEDIANFYVKYHKNNKFLRWILLEKKFLKKKEVRKTSGKNEFKEIIMSDDYYLTWLDYFILSDIYKIPVIFLNESNKSKIVLQKQTYPYILINSKSENHYVILGSKLQIPPKKDDKYKPKYALLKHENNYYINNNNFEKYNELKKNAYDSIDDYIKDISELIIKIKIKKRKKKDK</sequence>
<feature type="compositionally biased region" description="Basic and acidic residues" evidence="1">
    <location>
        <begin position="1008"/>
        <end position="1021"/>
    </location>
</feature>
<evidence type="ECO:0000256" key="1">
    <source>
        <dbReference type="SAM" id="MobiDB-lite"/>
    </source>
</evidence>
<reference evidence="2" key="1">
    <citation type="journal article" date="2020" name="Nature">
        <title>Giant virus diversity and host interactions through global metagenomics.</title>
        <authorList>
            <person name="Schulz F."/>
            <person name="Roux S."/>
            <person name="Paez-Espino D."/>
            <person name="Jungbluth S."/>
            <person name="Walsh D.A."/>
            <person name="Denef V.J."/>
            <person name="McMahon K.D."/>
            <person name="Konstantinidis K.T."/>
            <person name="Eloe-Fadrosh E.A."/>
            <person name="Kyrpides N.C."/>
            <person name="Woyke T."/>
        </authorList>
    </citation>
    <scope>NUCLEOTIDE SEQUENCE</scope>
    <source>
        <strain evidence="2">GVMAG-M-3300021425-14</strain>
    </source>
</reference>
<feature type="region of interest" description="Disordered" evidence="1">
    <location>
        <begin position="691"/>
        <end position="713"/>
    </location>
</feature>
<dbReference type="EMBL" id="MN739463">
    <property type="protein sequence ID" value="QHT06073.1"/>
    <property type="molecule type" value="Genomic_DNA"/>
</dbReference>
<proteinExistence type="predicted"/>
<organism evidence="2">
    <name type="scientific">viral metagenome</name>
    <dbReference type="NCBI Taxonomy" id="1070528"/>
    <lineage>
        <taxon>unclassified sequences</taxon>
        <taxon>metagenomes</taxon>
        <taxon>organismal metagenomes</taxon>
    </lineage>
</organism>
<protein>
    <submittedName>
        <fullName evidence="2">Uncharacterized protein</fullName>
    </submittedName>
</protein>
<evidence type="ECO:0000313" key="2">
    <source>
        <dbReference type="EMBL" id="QHT06073.1"/>
    </source>
</evidence>
<name>A0A6C0CP58_9ZZZZ</name>
<feature type="region of interest" description="Disordered" evidence="1">
    <location>
        <begin position="1008"/>
        <end position="1050"/>
    </location>
</feature>
<feature type="compositionally biased region" description="Basic and acidic residues" evidence="1">
    <location>
        <begin position="1033"/>
        <end position="1050"/>
    </location>
</feature>